<name>A0A4C1T4S0_EUMVA</name>
<gene>
    <name evidence="2" type="ORF">EVAR_4068_1</name>
</gene>
<dbReference type="Proteomes" id="UP000299102">
    <property type="component" value="Unassembled WGS sequence"/>
</dbReference>
<comment type="caution">
    <text evidence="2">The sequence shown here is derived from an EMBL/GenBank/DDBJ whole genome shotgun (WGS) entry which is preliminary data.</text>
</comment>
<keyword evidence="3" id="KW-1185">Reference proteome</keyword>
<protein>
    <submittedName>
        <fullName evidence="2">Uncharacterized protein</fullName>
    </submittedName>
</protein>
<feature type="compositionally biased region" description="Basic and acidic residues" evidence="1">
    <location>
        <begin position="1"/>
        <end position="14"/>
    </location>
</feature>
<feature type="region of interest" description="Disordered" evidence="1">
    <location>
        <begin position="1"/>
        <end position="27"/>
    </location>
</feature>
<dbReference type="EMBL" id="BGZK01000034">
    <property type="protein sequence ID" value="GBP09206.1"/>
    <property type="molecule type" value="Genomic_DNA"/>
</dbReference>
<reference evidence="2 3" key="1">
    <citation type="journal article" date="2019" name="Commun. Biol.">
        <title>The bagworm genome reveals a unique fibroin gene that provides high tensile strength.</title>
        <authorList>
            <person name="Kono N."/>
            <person name="Nakamura H."/>
            <person name="Ohtoshi R."/>
            <person name="Tomita M."/>
            <person name="Numata K."/>
            <person name="Arakawa K."/>
        </authorList>
    </citation>
    <scope>NUCLEOTIDE SEQUENCE [LARGE SCALE GENOMIC DNA]</scope>
</reference>
<organism evidence="2 3">
    <name type="scientific">Eumeta variegata</name>
    <name type="common">Bagworm moth</name>
    <name type="synonym">Eumeta japonica</name>
    <dbReference type="NCBI Taxonomy" id="151549"/>
    <lineage>
        <taxon>Eukaryota</taxon>
        <taxon>Metazoa</taxon>
        <taxon>Ecdysozoa</taxon>
        <taxon>Arthropoda</taxon>
        <taxon>Hexapoda</taxon>
        <taxon>Insecta</taxon>
        <taxon>Pterygota</taxon>
        <taxon>Neoptera</taxon>
        <taxon>Endopterygota</taxon>
        <taxon>Lepidoptera</taxon>
        <taxon>Glossata</taxon>
        <taxon>Ditrysia</taxon>
        <taxon>Tineoidea</taxon>
        <taxon>Psychidae</taxon>
        <taxon>Oiketicinae</taxon>
        <taxon>Eumeta</taxon>
    </lineage>
</organism>
<proteinExistence type="predicted"/>
<dbReference type="AlphaFoldDB" id="A0A4C1T4S0"/>
<sequence>MGAARSDKEVDDRPIGAPNGQSQSCFGHLERIESRLSEEVERANVYKGTEYHRKTYHEHHASLDAGLKLILSDFY</sequence>
<evidence type="ECO:0000313" key="3">
    <source>
        <dbReference type="Proteomes" id="UP000299102"/>
    </source>
</evidence>
<evidence type="ECO:0000313" key="2">
    <source>
        <dbReference type="EMBL" id="GBP09206.1"/>
    </source>
</evidence>
<evidence type="ECO:0000256" key="1">
    <source>
        <dbReference type="SAM" id="MobiDB-lite"/>
    </source>
</evidence>
<accession>A0A4C1T4S0</accession>